<evidence type="ECO:0000256" key="2">
    <source>
        <dbReference type="SAM" id="SignalP"/>
    </source>
</evidence>
<dbReference type="Proteomes" id="UP000324222">
    <property type="component" value="Unassembled WGS sequence"/>
</dbReference>
<evidence type="ECO:0008006" key="5">
    <source>
        <dbReference type="Google" id="ProtNLM"/>
    </source>
</evidence>
<feature type="region of interest" description="Disordered" evidence="1">
    <location>
        <begin position="102"/>
        <end position="130"/>
    </location>
</feature>
<feature type="signal peptide" evidence="2">
    <location>
        <begin position="1"/>
        <end position="24"/>
    </location>
</feature>
<feature type="chain" id="PRO_5022874397" description="Secreted protein" evidence="2">
    <location>
        <begin position="25"/>
        <end position="130"/>
    </location>
</feature>
<reference evidence="3 4" key="1">
    <citation type="submission" date="2019-05" db="EMBL/GenBank/DDBJ databases">
        <title>Another draft genome of Portunus trituberculatus and its Hox gene families provides insights of decapod evolution.</title>
        <authorList>
            <person name="Jeong J.-H."/>
            <person name="Song I."/>
            <person name="Kim S."/>
            <person name="Choi T."/>
            <person name="Kim D."/>
            <person name="Ryu S."/>
            <person name="Kim W."/>
        </authorList>
    </citation>
    <scope>NUCLEOTIDE SEQUENCE [LARGE SCALE GENOMIC DNA]</scope>
    <source>
        <tissue evidence="3">Muscle</tissue>
    </source>
</reference>
<sequence>MRARQWRAAAWMAWLAWLAGHGVSWRGVMRHYMACGVESPRVMCRSFPCAAGHYTGTLATESRSYAVHVALGGAERRCVALGCSKSCLNHSNGLSMISHLAQRPSPRYQKGEKRATSRPVKVSSPPRQNV</sequence>
<comment type="caution">
    <text evidence="3">The sequence shown here is derived from an EMBL/GenBank/DDBJ whole genome shotgun (WGS) entry which is preliminary data.</text>
</comment>
<keyword evidence="2" id="KW-0732">Signal</keyword>
<name>A0A5B7G1I9_PORTR</name>
<keyword evidence="4" id="KW-1185">Reference proteome</keyword>
<accession>A0A5B7G1I9</accession>
<protein>
    <recommendedName>
        <fullName evidence="5">Secreted protein</fullName>
    </recommendedName>
</protein>
<proteinExistence type="predicted"/>
<evidence type="ECO:0000256" key="1">
    <source>
        <dbReference type="SAM" id="MobiDB-lite"/>
    </source>
</evidence>
<dbReference type="EMBL" id="VSRR010009440">
    <property type="protein sequence ID" value="MPC50334.1"/>
    <property type="molecule type" value="Genomic_DNA"/>
</dbReference>
<gene>
    <name evidence="3" type="ORF">E2C01_044162</name>
</gene>
<evidence type="ECO:0000313" key="4">
    <source>
        <dbReference type="Proteomes" id="UP000324222"/>
    </source>
</evidence>
<organism evidence="3 4">
    <name type="scientific">Portunus trituberculatus</name>
    <name type="common">Swimming crab</name>
    <name type="synonym">Neptunus trituberculatus</name>
    <dbReference type="NCBI Taxonomy" id="210409"/>
    <lineage>
        <taxon>Eukaryota</taxon>
        <taxon>Metazoa</taxon>
        <taxon>Ecdysozoa</taxon>
        <taxon>Arthropoda</taxon>
        <taxon>Crustacea</taxon>
        <taxon>Multicrustacea</taxon>
        <taxon>Malacostraca</taxon>
        <taxon>Eumalacostraca</taxon>
        <taxon>Eucarida</taxon>
        <taxon>Decapoda</taxon>
        <taxon>Pleocyemata</taxon>
        <taxon>Brachyura</taxon>
        <taxon>Eubrachyura</taxon>
        <taxon>Portunoidea</taxon>
        <taxon>Portunidae</taxon>
        <taxon>Portuninae</taxon>
        <taxon>Portunus</taxon>
    </lineage>
</organism>
<evidence type="ECO:0000313" key="3">
    <source>
        <dbReference type="EMBL" id="MPC50334.1"/>
    </source>
</evidence>
<dbReference type="AlphaFoldDB" id="A0A5B7G1I9"/>